<dbReference type="CDD" id="cd10917">
    <property type="entry name" value="CE4_NodB_like_6s_7s"/>
    <property type="match status" value="1"/>
</dbReference>
<dbReference type="InterPro" id="IPR050248">
    <property type="entry name" value="Polysacc_deacetylase_ArnD"/>
</dbReference>
<proteinExistence type="predicted"/>
<organism evidence="2">
    <name type="scientific">freshwater metagenome</name>
    <dbReference type="NCBI Taxonomy" id="449393"/>
    <lineage>
        <taxon>unclassified sequences</taxon>
        <taxon>metagenomes</taxon>
        <taxon>ecological metagenomes</taxon>
    </lineage>
</organism>
<dbReference type="PANTHER" id="PTHR10587">
    <property type="entry name" value="GLYCOSYL TRANSFERASE-RELATED"/>
    <property type="match status" value="1"/>
</dbReference>
<dbReference type="AlphaFoldDB" id="A0A6J7FNK2"/>
<dbReference type="PROSITE" id="PS51677">
    <property type="entry name" value="NODB"/>
    <property type="match status" value="1"/>
</dbReference>
<dbReference type="InterPro" id="IPR002509">
    <property type="entry name" value="NODB_dom"/>
</dbReference>
<reference evidence="2" key="1">
    <citation type="submission" date="2020-05" db="EMBL/GenBank/DDBJ databases">
        <authorList>
            <person name="Chiriac C."/>
            <person name="Salcher M."/>
            <person name="Ghai R."/>
            <person name="Kavagutti S V."/>
        </authorList>
    </citation>
    <scope>NUCLEOTIDE SEQUENCE</scope>
</reference>
<dbReference type="GO" id="GO:0016810">
    <property type="term" value="F:hydrolase activity, acting on carbon-nitrogen (but not peptide) bonds"/>
    <property type="evidence" value="ECO:0007669"/>
    <property type="project" value="InterPro"/>
</dbReference>
<dbReference type="SUPFAM" id="SSF88713">
    <property type="entry name" value="Glycoside hydrolase/deacetylase"/>
    <property type="match status" value="1"/>
</dbReference>
<feature type="domain" description="NodB homology" evidence="1">
    <location>
        <begin position="1"/>
        <end position="186"/>
    </location>
</feature>
<evidence type="ECO:0000313" key="2">
    <source>
        <dbReference type="EMBL" id="CAB4895508.1"/>
    </source>
</evidence>
<dbReference type="Gene3D" id="3.20.20.370">
    <property type="entry name" value="Glycoside hydrolase/deacetylase"/>
    <property type="match status" value="1"/>
</dbReference>
<dbReference type="Pfam" id="PF01522">
    <property type="entry name" value="Polysacc_deac_1"/>
    <property type="match status" value="1"/>
</dbReference>
<gene>
    <name evidence="2" type="ORF">UFOPK3564_00274</name>
</gene>
<sequence>MALHLTFDDGPSPGSTPAVLDALAAAGATATFFVLGPSVARHPGIVRDALAAGHRVELHAHRHVRHDRLTLAELRDDCTRALDALAGAGASPSWWRTPWGRTTEATWTVADELGLSLVGWDADTHDWRGDPPADGLDRIARDAPDGGIVLAHDGLGPGATRADCAGTVALVPLAAAWAARRDLALTALPDPAGAHHPTAPVVAAR</sequence>
<accession>A0A6J7FNK2</accession>
<dbReference type="GO" id="GO:0005975">
    <property type="term" value="P:carbohydrate metabolic process"/>
    <property type="evidence" value="ECO:0007669"/>
    <property type="project" value="InterPro"/>
</dbReference>
<dbReference type="InterPro" id="IPR011330">
    <property type="entry name" value="Glyco_hydro/deAcase_b/a-brl"/>
</dbReference>
<evidence type="ECO:0000259" key="1">
    <source>
        <dbReference type="PROSITE" id="PS51677"/>
    </source>
</evidence>
<protein>
    <submittedName>
        <fullName evidence="2">Unannotated protein</fullName>
    </submittedName>
</protein>
<name>A0A6J7FNK2_9ZZZZ</name>
<dbReference type="EMBL" id="CAFBMK010000008">
    <property type="protein sequence ID" value="CAB4895508.1"/>
    <property type="molecule type" value="Genomic_DNA"/>
</dbReference>